<accession>A0ABN6NMV1</accession>
<dbReference type="SUPFAM" id="SSF46689">
    <property type="entry name" value="Homeodomain-like"/>
    <property type="match status" value="1"/>
</dbReference>
<dbReference type="InterPro" id="IPR036388">
    <property type="entry name" value="WH-like_DNA-bd_sf"/>
</dbReference>
<keyword evidence="3" id="KW-0804">Transcription</keyword>
<name>A0ABN6NMV1_9ENTE</name>
<keyword evidence="1" id="KW-0805">Transcription regulation</keyword>
<dbReference type="RefSeq" id="WP_244353006.1">
    <property type="nucleotide sequence ID" value="NZ_AP025635.1"/>
</dbReference>
<dbReference type="SUPFAM" id="SSF53697">
    <property type="entry name" value="SIS domain"/>
    <property type="match status" value="1"/>
</dbReference>
<dbReference type="InterPro" id="IPR009057">
    <property type="entry name" value="Homeodomain-like_sf"/>
</dbReference>
<dbReference type="PROSITE" id="PS51464">
    <property type="entry name" value="SIS"/>
    <property type="match status" value="1"/>
</dbReference>
<dbReference type="InterPro" id="IPR001347">
    <property type="entry name" value="SIS_dom"/>
</dbReference>
<sequence>MTVSIRLQIKTLYKDLSLKEQAIADYVLENPSKVCHSSISDLSSDLGIADSTFFQFTKKLGYNGFKDFKMAMLMQESELAALSIHENIEKADNELTIAQKVFDSIMTTLTDTRKLLKEEDLQKAAAMINESNRLFFFGVGGSEIVATDAYHKFLRSSISVFHSADFHIQLMEAAVLTPDDCAFFISHTGKSRETIELANVAKSNGAKIIVVTSHAASPLAKLGDVVLISISQEIEFRSEALSSRIAQLSILDSLYVIVMFLNREKAQRSIAKIRRSISTAKET</sequence>
<keyword evidence="2" id="KW-0238">DNA-binding</keyword>
<dbReference type="EMBL" id="AP025635">
    <property type="protein sequence ID" value="BDG67548.1"/>
    <property type="molecule type" value="Genomic_DNA"/>
</dbReference>
<dbReference type="GeneID" id="83457098"/>
<dbReference type="InterPro" id="IPR047640">
    <property type="entry name" value="RpiR-like"/>
</dbReference>
<organism evidence="6 7">
    <name type="scientific">Enterococcus innesii</name>
    <dbReference type="NCBI Taxonomy" id="2839759"/>
    <lineage>
        <taxon>Bacteria</taxon>
        <taxon>Bacillati</taxon>
        <taxon>Bacillota</taxon>
        <taxon>Bacilli</taxon>
        <taxon>Lactobacillales</taxon>
        <taxon>Enterococcaceae</taxon>
        <taxon>Enterococcus</taxon>
    </lineage>
</organism>
<reference evidence="6 7" key="1">
    <citation type="submission" date="2022-03" db="EMBL/GenBank/DDBJ databases">
        <title>Complete genome sequence of Enterococcus innesii DB-1.</title>
        <authorList>
            <person name="Fukuda D."/>
            <person name="Nolasco-Hipolito C."/>
        </authorList>
    </citation>
    <scope>NUCLEOTIDE SEQUENCE [LARGE SCALE GENOMIC DNA]</scope>
    <source>
        <strain evidence="6 7">DB-1</strain>
    </source>
</reference>
<proteinExistence type="predicted"/>
<dbReference type="Pfam" id="PF01418">
    <property type="entry name" value="HTH_6"/>
    <property type="match status" value="1"/>
</dbReference>
<evidence type="ECO:0000313" key="6">
    <source>
        <dbReference type="EMBL" id="BDG67548.1"/>
    </source>
</evidence>
<feature type="domain" description="HTH rpiR-type" evidence="4">
    <location>
        <begin position="3"/>
        <end position="79"/>
    </location>
</feature>
<protein>
    <submittedName>
        <fullName evidence="6">RpiR family transcriptional regulator</fullName>
    </submittedName>
</protein>
<gene>
    <name evidence="6" type="primary">rpiR_6</name>
    <name evidence="6" type="ORF">ENLAB_11120</name>
</gene>
<dbReference type="InterPro" id="IPR035472">
    <property type="entry name" value="RpiR-like_SIS"/>
</dbReference>
<dbReference type="PANTHER" id="PTHR30514:SF1">
    <property type="entry name" value="HTH-TYPE TRANSCRIPTIONAL REGULATOR HEXR-RELATED"/>
    <property type="match status" value="1"/>
</dbReference>
<keyword evidence="7" id="KW-1185">Reference proteome</keyword>
<dbReference type="InterPro" id="IPR046348">
    <property type="entry name" value="SIS_dom_sf"/>
</dbReference>
<dbReference type="Proteomes" id="UP000831692">
    <property type="component" value="Chromosome"/>
</dbReference>
<evidence type="ECO:0000256" key="2">
    <source>
        <dbReference type="ARBA" id="ARBA00023125"/>
    </source>
</evidence>
<dbReference type="PROSITE" id="PS51071">
    <property type="entry name" value="HTH_RPIR"/>
    <property type="match status" value="1"/>
</dbReference>
<evidence type="ECO:0000256" key="3">
    <source>
        <dbReference type="ARBA" id="ARBA00023163"/>
    </source>
</evidence>
<dbReference type="Gene3D" id="3.40.50.10490">
    <property type="entry name" value="Glucose-6-phosphate isomerase like protein, domain 1"/>
    <property type="match status" value="1"/>
</dbReference>
<dbReference type="CDD" id="cd05013">
    <property type="entry name" value="SIS_RpiR"/>
    <property type="match status" value="1"/>
</dbReference>
<feature type="domain" description="SIS" evidence="5">
    <location>
        <begin position="124"/>
        <end position="264"/>
    </location>
</feature>
<dbReference type="Pfam" id="PF01380">
    <property type="entry name" value="SIS"/>
    <property type="match status" value="1"/>
</dbReference>
<evidence type="ECO:0000313" key="7">
    <source>
        <dbReference type="Proteomes" id="UP000831692"/>
    </source>
</evidence>
<dbReference type="PANTHER" id="PTHR30514">
    <property type="entry name" value="GLUCOKINASE"/>
    <property type="match status" value="1"/>
</dbReference>
<evidence type="ECO:0000259" key="4">
    <source>
        <dbReference type="PROSITE" id="PS51071"/>
    </source>
</evidence>
<dbReference type="InterPro" id="IPR000281">
    <property type="entry name" value="HTH_RpiR"/>
</dbReference>
<evidence type="ECO:0000259" key="5">
    <source>
        <dbReference type="PROSITE" id="PS51464"/>
    </source>
</evidence>
<dbReference type="Gene3D" id="1.10.10.10">
    <property type="entry name" value="Winged helix-like DNA-binding domain superfamily/Winged helix DNA-binding domain"/>
    <property type="match status" value="1"/>
</dbReference>
<evidence type="ECO:0000256" key="1">
    <source>
        <dbReference type="ARBA" id="ARBA00023015"/>
    </source>
</evidence>